<proteinExistence type="predicted"/>
<keyword evidence="3" id="KW-1185">Reference proteome</keyword>
<dbReference type="GO" id="GO:0006487">
    <property type="term" value="P:protein N-linked glycosylation"/>
    <property type="evidence" value="ECO:0007669"/>
    <property type="project" value="TreeGrafter"/>
</dbReference>
<name>A0A150XQP7_ROSEK</name>
<sequence>MQLQELNGESKILVIRINHSNAGFFAYLTFVLNQILYCEEYDLVPVVYFGPWSIDGPNAYHDPIVGNNMWDYYFEPVAGYTYSDIQAFIANPDHPITEENLIYLEDDVMSYVHGGNPNSIYNYPYGYYTDLEEDADHWYARQRKKAHALIEKYVHVKKELLTETNTFIENHFANNKVLGVHIRGTDKGCATEAQHLSKIIPPAKYFPHIDEFIQEQPEAKIFLATDQAQFVKQVRAKYPGRVLTQSTILSDSQVNVFQKEEGNNYQKGKEVLLDCLILSRCSRLLKCTSAVGEYALYFNPALSSLDLNELYGRPNFSRKMKTLFIIEPYTFMRDAVRIFRNPSKSSSALFWFILTDYPRLRKFSDWLESTQFSHMGFWRSLYFLKKYISLVRHKEEIPLQQVKQMAAHAIKRKGAGYYSSRNAKGKKYLEIRTDGDPQAAFFAQFLYVLQQIRFAEINHLIPVVNLDHSYNYYQDKGSQVNVWENFFYPVTGMSSSELDRVDPKTITFLSRQEQRHLFLGKGDEPPVTYDNSTKEWWKDQRKIGARLTQQYIRIRPEILSKVDDFYLKHLQGHTVLGIHLRGTDKSTRFDGKPFEGPELFTRIVPPEEYFPFIDKFFDQHPEGKLFAASDQSQFITTIAERYGDRVTHTRATRSSTEKAVFDRSGGGYNKGVEVLIDSLLLSKSDFLIKCMSNVGEVAVYFNPDIPVIDIFYPHSIEDFEGFFKVQ</sequence>
<dbReference type="AlphaFoldDB" id="A0A150XQP7"/>
<dbReference type="PANTHER" id="PTHR13132:SF29">
    <property type="entry name" value="ALPHA-(1,6)-FUCOSYLTRANSFERASE"/>
    <property type="match status" value="1"/>
</dbReference>
<dbReference type="CDD" id="cd11296">
    <property type="entry name" value="O-FucT_like"/>
    <property type="match status" value="1"/>
</dbReference>
<dbReference type="Pfam" id="PF19745">
    <property type="entry name" value="FUT8_N_cat"/>
    <property type="match status" value="1"/>
</dbReference>
<feature type="domain" description="Alpha-(1,6)-fucosyltransferase N- and catalytic" evidence="1">
    <location>
        <begin position="164"/>
        <end position="288"/>
    </location>
</feature>
<dbReference type="GO" id="GO:0046921">
    <property type="term" value="F:alpha-(1-&gt;6)-fucosyltransferase activity"/>
    <property type="evidence" value="ECO:0007669"/>
    <property type="project" value="TreeGrafter"/>
</dbReference>
<organism evidence="2 3">
    <name type="scientific">Roseivirga ehrenbergii (strain DSM 102268 / JCM 13514 / KCTC 12282 / NCIMB 14502 / KMM 6017)</name>
    <dbReference type="NCBI Taxonomy" id="279360"/>
    <lineage>
        <taxon>Bacteria</taxon>
        <taxon>Pseudomonadati</taxon>
        <taxon>Bacteroidota</taxon>
        <taxon>Cytophagia</taxon>
        <taxon>Cytophagales</taxon>
        <taxon>Roseivirgaceae</taxon>
        <taxon>Roseivirga</taxon>
    </lineage>
</organism>
<evidence type="ECO:0000259" key="1">
    <source>
        <dbReference type="Pfam" id="PF19745"/>
    </source>
</evidence>
<dbReference type="Gene3D" id="3.40.50.11350">
    <property type="match status" value="2"/>
</dbReference>
<dbReference type="OrthoDB" id="1421572at2"/>
<reference evidence="2" key="1">
    <citation type="submission" date="2016-01" db="EMBL/GenBank/DDBJ databases">
        <title>Genome sequencing of Roseivirga ehrenbergii KMM 6017.</title>
        <authorList>
            <person name="Selvaratnam C."/>
            <person name="Thevarajoo S."/>
            <person name="Goh K.M."/>
            <person name="Ee R."/>
            <person name="Chan K.-G."/>
            <person name="Chong C.S."/>
        </authorList>
    </citation>
    <scope>NUCLEOTIDE SEQUENCE [LARGE SCALE GENOMIC DNA]</scope>
    <source>
        <strain evidence="2">KMM 6017</strain>
    </source>
</reference>
<dbReference type="InterPro" id="IPR045573">
    <property type="entry name" value="Fut8_N_cat"/>
</dbReference>
<protein>
    <recommendedName>
        <fullName evidence="1">Alpha-(1,6)-fucosyltransferase N- and catalytic domain-containing protein</fullName>
    </recommendedName>
</protein>
<dbReference type="RefSeq" id="WP_062589204.1">
    <property type="nucleotide sequence ID" value="NZ_LQZQ01000003.1"/>
</dbReference>
<evidence type="ECO:0000313" key="3">
    <source>
        <dbReference type="Proteomes" id="UP000075583"/>
    </source>
</evidence>
<comment type="caution">
    <text evidence="2">The sequence shown here is derived from an EMBL/GenBank/DDBJ whole genome shotgun (WGS) entry which is preliminary data.</text>
</comment>
<dbReference type="EMBL" id="LQZQ01000003">
    <property type="protein sequence ID" value="KYG81033.1"/>
    <property type="molecule type" value="Genomic_DNA"/>
</dbReference>
<dbReference type="PANTHER" id="PTHR13132">
    <property type="entry name" value="ALPHA- 1,6 -FUCOSYLTRANSFERASE"/>
    <property type="match status" value="1"/>
</dbReference>
<accession>A0A150XQP7</accession>
<dbReference type="Proteomes" id="UP000075583">
    <property type="component" value="Unassembled WGS sequence"/>
</dbReference>
<evidence type="ECO:0000313" key="2">
    <source>
        <dbReference type="EMBL" id="KYG81033.1"/>
    </source>
</evidence>
<gene>
    <name evidence="2" type="ORF">MB14_14735</name>
</gene>